<dbReference type="InterPro" id="IPR027417">
    <property type="entry name" value="P-loop_NTPase"/>
</dbReference>
<dbReference type="PANTHER" id="PTHR47396">
    <property type="entry name" value="TYPE I RESTRICTION ENZYME ECOKI R PROTEIN"/>
    <property type="match status" value="1"/>
</dbReference>
<evidence type="ECO:0008006" key="4">
    <source>
        <dbReference type="Google" id="ProtNLM"/>
    </source>
</evidence>
<dbReference type="SUPFAM" id="SSF52540">
    <property type="entry name" value="P-loop containing nucleoside triphosphate hydrolases"/>
    <property type="match status" value="1"/>
</dbReference>
<dbReference type="PANTHER" id="PTHR47396:SF1">
    <property type="entry name" value="ATP-DEPENDENT HELICASE IRC3-RELATED"/>
    <property type="match status" value="1"/>
</dbReference>
<dbReference type="GO" id="GO:0016787">
    <property type="term" value="F:hydrolase activity"/>
    <property type="evidence" value="ECO:0007669"/>
    <property type="project" value="InterPro"/>
</dbReference>
<dbReference type="AlphaFoldDB" id="X0TBI2"/>
<evidence type="ECO:0000313" key="3">
    <source>
        <dbReference type="EMBL" id="GAF90888.1"/>
    </source>
</evidence>
<dbReference type="EMBL" id="BARS01011524">
    <property type="protein sequence ID" value="GAF90888.1"/>
    <property type="molecule type" value="Genomic_DNA"/>
</dbReference>
<dbReference type="GO" id="GO:0005524">
    <property type="term" value="F:ATP binding"/>
    <property type="evidence" value="ECO:0007669"/>
    <property type="project" value="InterPro"/>
</dbReference>
<sequence>PPKVDLLIDDEGHHTAAESAVTIFQKSNPKVHIGLTATPFRTDRMKLCFSKVIKDAGIRSLIDQGYLAPYHHYTFDEPWTPENVADVYLRDINRWGKTVGYFLTRDECERCAAIIRAAGVKCEVVWANSDQEAQIDAFSRGEVPILLNMFILTEGFNAPDLQTVFVRPGSKGPTIQMTGRVLRPKPYAQVVQNNDTKWLFIRTASAELKYVRNSHGVWEDRSAESKSIASASRAVIMAIPKISISMPAFLKKHRKKNNVFGRD</sequence>
<organism evidence="3">
    <name type="scientific">marine sediment metagenome</name>
    <dbReference type="NCBI Taxonomy" id="412755"/>
    <lineage>
        <taxon>unclassified sequences</taxon>
        <taxon>metagenomes</taxon>
        <taxon>ecological metagenomes</taxon>
    </lineage>
</organism>
<dbReference type="GO" id="GO:0005829">
    <property type="term" value="C:cytosol"/>
    <property type="evidence" value="ECO:0007669"/>
    <property type="project" value="TreeGrafter"/>
</dbReference>
<name>X0TBI2_9ZZZZ</name>
<dbReference type="Pfam" id="PF00271">
    <property type="entry name" value="Helicase_C"/>
    <property type="match status" value="1"/>
</dbReference>
<accession>X0TBI2</accession>
<dbReference type="InterPro" id="IPR001650">
    <property type="entry name" value="Helicase_C-like"/>
</dbReference>
<reference evidence="3" key="1">
    <citation type="journal article" date="2014" name="Front. Microbiol.">
        <title>High frequency of phylogenetically diverse reductive dehalogenase-homologous genes in deep subseafloor sedimentary metagenomes.</title>
        <authorList>
            <person name="Kawai M."/>
            <person name="Futagami T."/>
            <person name="Toyoda A."/>
            <person name="Takaki Y."/>
            <person name="Nishi S."/>
            <person name="Hori S."/>
            <person name="Arai W."/>
            <person name="Tsubouchi T."/>
            <person name="Morono Y."/>
            <person name="Uchiyama I."/>
            <person name="Ito T."/>
            <person name="Fujiyama A."/>
            <person name="Inagaki F."/>
            <person name="Takami H."/>
        </authorList>
    </citation>
    <scope>NUCLEOTIDE SEQUENCE</scope>
    <source>
        <strain evidence="3">Expedition CK06-06</strain>
    </source>
</reference>
<feature type="domain" description="Helicase/UvrB N-terminal" evidence="2">
    <location>
        <begin position="4"/>
        <end position="41"/>
    </location>
</feature>
<protein>
    <recommendedName>
        <fullName evidence="4">Helicase C-terminal domain-containing protein</fullName>
    </recommendedName>
</protein>
<dbReference type="Pfam" id="PF04851">
    <property type="entry name" value="ResIII"/>
    <property type="match status" value="1"/>
</dbReference>
<gene>
    <name evidence="3" type="ORF">S01H1_20930</name>
</gene>
<evidence type="ECO:0000259" key="1">
    <source>
        <dbReference type="Pfam" id="PF00271"/>
    </source>
</evidence>
<proteinExistence type="predicted"/>
<comment type="caution">
    <text evidence="3">The sequence shown here is derived from an EMBL/GenBank/DDBJ whole genome shotgun (WGS) entry which is preliminary data.</text>
</comment>
<dbReference type="InterPro" id="IPR050742">
    <property type="entry name" value="Helicase_Restrict-Modif_Enz"/>
</dbReference>
<feature type="non-terminal residue" evidence="3">
    <location>
        <position position="1"/>
    </location>
</feature>
<feature type="domain" description="Helicase C-terminal" evidence="1">
    <location>
        <begin position="89"/>
        <end position="184"/>
    </location>
</feature>
<dbReference type="GO" id="GO:0003677">
    <property type="term" value="F:DNA binding"/>
    <property type="evidence" value="ECO:0007669"/>
    <property type="project" value="InterPro"/>
</dbReference>
<dbReference type="Gene3D" id="3.40.50.300">
    <property type="entry name" value="P-loop containing nucleotide triphosphate hydrolases"/>
    <property type="match status" value="2"/>
</dbReference>
<dbReference type="InterPro" id="IPR006935">
    <property type="entry name" value="Helicase/UvrB_N"/>
</dbReference>
<evidence type="ECO:0000259" key="2">
    <source>
        <dbReference type="Pfam" id="PF04851"/>
    </source>
</evidence>